<dbReference type="GO" id="GO:0032259">
    <property type="term" value="P:methylation"/>
    <property type="evidence" value="ECO:0007669"/>
    <property type="project" value="UniProtKB-KW"/>
</dbReference>
<evidence type="ECO:0000256" key="5">
    <source>
        <dbReference type="ARBA" id="ARBA00048391"/>
    </source>
</evidence>
<dbReference type="InterPro" id="IPR029063">
    <property type="entry name" value="SAM-dependent_MTases_sf"/>
</dbReference>
<dbReference type="Gene3D" id="1.10.8.10">
    <property type="entry name" value="DNA helicase RuvA subunit, C-terminal domain"/>
    <property type="match status" value="1"/>
</dbReference>
<keyword evidence="2 8" id="KW-0489">Methyltransferase</keyword>
<dbReference type="PANTHER" id="PTHR18895">
    <property type="entry name" value="HEMK METHYLTRANSFERASE"/>
    <property type="match status" value="1"/>
</dbReference>
<evidence type="ECO:0000256" key="4">
    <source>
        <dbReference type="ARBA" id="ARBA00022691"/>
    </source>
</evidence>
<name>A0A9D2E3X1_9FIRM</name>
<proteinExistence type="predicted"/>
<reference evidence="8" key="2">
    <citation type="submission" date="2021-04" db="EMBL/GenBank/DDBJ databases">
        <authorList>
            <person name="Gilroy R."/>
        </authorList>
    </citation>
    <scope>NUCLEOTIDE SEQUENCE</scope>
    <source>
        <strain evidence="8">ChiGjej4B4-18154</strain>
    </source>
</reference>
<dbReference type="AlphaFoldDB" id="A0A9D2E3X1"/>
<dbReference type="InterPro" id="IPR007848">
    <property type="entry name" value="Small_mtfrase_dom"/>
</dbReference>
<protein>
    <recommendedName>
        <fullName evidence="1">peptide chain release factor N(5)-glutamine methyltransferase</fullName>
        <ecNumber evidence="1">2.1.1.297</ecNumber>
    </recommendedName>
</protein>
<feature type="domain" description="Methyltransferase small" evidence="6">
    <location>
        <begin position="105"/>
        <end position="202"/>
    </location>
</feature>
<dbReference type="GO" id="GO:0102559">
    <property type="term" value="F:peptide chain release factor N(5)-glutamine methyltransferase activity"/>
    <property type="evidence" value="ECO:0007669"/>
    <property type="project" value="UniProtKB-EC"/>
</dbReference>
<dbReference type="GO" id="GO:0003676">
    <property type="term" value="F:nucleic acid binding"/>
    <property type="evidence" value="ECO:0007669"/>
    <property type="project" value="InterPro"/>
</dbReference>
<comment type="catalytic activity">
    <reaction evidence="5">
        <text>L-glutaminyl-[peptide chain release factor] + S-adenosyl-L-methionine = N(5)-methyl-L-glutaminyl-[peptide chain release factor] + S-adenosyl-L-homocysteine + H(+)</text>
        <dbReference type="Rhea" id="RHEA:42896"/>
        <dbReference type="Rhea" id="RHEA-COMP:10271"/>
        <dbReference type="Rhea" id="RHEA-COMP:10272"/>
        <dbReference type="ChEBI" id="CHEBI:15378"/>
        <dbReference type="ChEBI" id="CHEBI:30011"/>
        <dbReference type="ChEBI" id="CHEBI:57856"/>
        <dbReference type="ChEBI" id="CHEBI:59789"/>
        <dbReference type="ChEBI" id="CHEBI:61891"/>
        <dbReference type="EC" id="2.1.1.297"/>
    </reaction>
</comment>
<evidence type="ECO:0000313" key="8">
    <source>
        <dbReference type="EMBL" id="HIZ30346.1"/>
    </source>
</evidence>
<evidence type="ECO:0000313" key="9">
    <source>
        <dbReference type="Proteomes" id="UP000824035"/>
    </source>
</evidence>
<organism evidence="8 9">
    <name type="scientific">Candidatus Allofournierella merdipullorum</name>
    <dbReference type="NCBI Taxonomy" id="2838595"/>
    <lineage>
        <taxon>Bacteria</taxon>
        <taxon>Bacillati</taxon>
        <taxon>Bacillota</taxon>
        <taxon>Clostridia</taxon>
        <taxon>Eubacteriales</taxon>
        <taxon>Oscillospiraceae</taxon>
        <taxon>Allofournierella</taxon>
    </lineage>
</organism>
<feature type="domain" description="Release factor glutamine methyltransferase N-terminal" evidence="7">
    <location>
        <begin position="6"/>
        <end position="72"/>
    </location>
</feature>
<reference evidence="8" key="1">
    <citation type="journal article" date="2021" name="PeerJ">
        <title>Extensive microbial diversity within the chicken gut microbiome revealed by metagenomics and culture.</title>
        <authorList>
            <person name="Gilroy R."/>
            <person name="Ravi A."/>
            <person name="Getino M."/>
            <person name="Pursley I."/>
            <person name="Horton D.L."/>
            <person name="Alikhan N.F."/>
            <person name="Baker D."/>
            <person name="Gharbi K."/>
            <person name="Hall N."/>
            <person name="Watson M."/>
            <person name="Adriaenssens E.M."/>
            <person name="Foster-Nyarko E."/>
            <person name="Jarju S."/>
            <person name="Secka A."/>
            <person name="Antonio M."/>
            <person name="Oren A."/>
            <person name="Chaudhuri R.R."/>
            <person name="La Ragione R."/>
            <person name="Hildebrand F."/>
            <person name="Pallen M.J."/>
        </authorList>
    </citation>
    <scope>NUCLEOTIDE SEQUENCE</scope>
    <source>
        <strain evidence="8">ChiGjej4B4-18154</strain>
    </source>
</reference>
<keyword evidence="4" id="KW-0949">S-adenosyl-L-methionine</keyword>
<dbReference type="NCBIfam" id="TIGR00536">
    <property type="entry name" value="hemK_fam"/>
    <property type="match status" value="1"/>
</dbReference>
<evidence type="ECO:0000259" key="7">
    <source>
        <dbReference type="Pfam" id="PF17827"/>
    </source>
</evidence>
<evidence type="ECO:0000259" key="6">
    <source>
        <dbReference type="Pfam" id="PF05175"/>
    </source>
</evidence>
<dbReference type="SUPFAM" id="SSF53335">
    <property type="entry name" value="S-adenosyl-L-methionine-dependent methyltransferases"/>
    <property type="match status" value="1"/>
</dbReference>
<dbReference type="InterPro" id="IPR019874">
    <property type="entry name" value="RF_methyltr_PrmC"/>
</dbReference>
<comment type="caution">
    <text evidence="8">The sequence shown here is derived from an EMBL/GenBank/DDBJ whole genome shotgun (WGS) entry which is preliminary data.</text>
</comment>
<dbReference type="Gene3D" id="3.40.50.150">
    <property type="entry name" value="Vaccinia Virus protein VP39"/>
    <property type="match status" value="1"/>
</dbReference>
<evidence type="ECO:0000256" key="2">
    <source>
        <dbReference type="ARBA" id="ARBA00022603"/>
    </source>
</evidence>
<dbReference type="Pfam" id="PF17827">
    <property type="entry name" value="PrmC_N"/>
    <property type="match status" value="1"/>
</dbReference>
<dbReference type="Pfam" id="PF05175">
    <property type="entry name" value="MTS"/>
    <property type="match status" value="1"/>
</dbReference>
<dbReference type="CDD" id="cd02440">
    <property type="entry name" value="AdoMet_MTases"/>
    <property type="match status" value="1"/>
</dbReference>
<accession>A0A9D2E3X1</accession>
<dbReference type="Proteomes" id="UP000824035">
    <property type="component" value="Unassembled WGS sequence"/>
</dbReference>
<dbReference type="EMBL" id="DXBV01000032">
    <property type="protein sequence ID" value="HIZ30346.1"/>
    <property type="molecule type" value="Genomic_DNA"/>
</dbReference>
<dbReference type="PANTHER" id="PTHR18895:SF74">
    <property type="entry name" value="MTRF1L RELEASE FACTOR GLUTAMINE METHYLTRANSFERASE"/>
    <property type="match status" value="1"/>
</dbReference>
<evidence type="ECO:0000256" key="1">
    <source>
        <dbReference type="ARBA" id="ARBA00012771"/>
    </source>
</evidence>
<dbReference type="PROSITE" id="PS00092">
    <property type="entry name" value="N6_MTASE"/>
    <property type="match status" value="1"/>
</dbReference>
<gene>
    <name evidence="8" type="primary">prmC</name>
    <name evidence="8" type="ORF">H9813_03805</name>
</gene>
<dbReference type="EC" id="2.1.1.297" evidence="1"/>
<dbReference type="InterPro" id="IPR004556">
    <property type="entry name" value="HemK-like"/>
</dbReference>
<dbReference type="InterPro" id="IPR050320">
    <property type="entry name" value="N5-glutamine_MTase"/>
</dbReference>
<dbReference type="NCBIfam" id="TIGR03534">
    <property type="entry name" value="RF_mod_PrmC"/>
    <property type="match status" value="1"/>
</dbReference>
<keyword evidence="3 8" id="KW-0808">Transferase</keyword>
<evidence type="ECO:0000256" key="3">
    <source>
        <dbReference type="ARBA" id="ARBA00022679"/>
    </source>
</evidence>
<dbReference type="InterPro" id="IPR040758">
    <property type="entry name" value="PrmC_N"/>
</dbReference>
<sequence length="289" mass="31325">MVRARQAFDEARKRLEAAGVEDAAFDAAALVATQAGEGWRWQDPELDETALARLEALTARRAAREPLQYILGRWPFLDFELQVGPGVLCPRADTELLAEEGAKRLAGKSSPAVLDLCAGSGCVGLGVKRLCPAARVTCLEKSPEAFQYLERNAASALPGFDAARPAVTCVRGDVFEYQRQLAPESLDLILSNPPYVTDGEMEQLAPEVRREPAMALRADHEGLAFYEHIAPAYLPALRPGGWLAVEIGWQQGAAVQAIFRAAGYETVTCIPDLEGRDRVVAGQKPEKGI</sequence>
<dbReference type="InterPro" id="IPR002052">
    <property type="entry name" value="DNA_methylase_N6_adenine_CS"/>
</dbReference>